<keyword evidence="3" id="KW-1185">Reference proteome</keyword>
<dbReference type="Pfam" id="PF04307">
    <property type="entry name" value="YdjM"/>
    <property type="match status" value="1"/>
</dbReference>
<reference evidence="2 3" key="1">
    <citation type="submission" date="2022-04" db="EMBL/GenBank/DDBJ databases">
        <title>Halobacillus sp. isolated from saltern.</title>
        <authorList>
            <person name="Won M."/>
            <person name="Lee C.-M."/>
            <person name="Woen H.-Y."/>
            <person name="Kwon S.-W."/>
        </authorList>
    </citation>
    <scope>NUCLEOTIDE SEQUENCE [LARGE SCALE GENOMIC DNA]</scope>
    <source>
        <strain evidence="2 3">SSBR10-3</strain>
    </source>
</reference>
<feature type="transmembrane region" description="Helical" evidence="1">
    <location>
        <begin position="61"/>
        <end position="79"/>
    </location>
</feature>
<evidence type="ECO:0000313" key="3">
    <source>
        <dbReference type="Proteomes" id="UP000831787"/>
    </source>
</evidence>
<dbReference type="RefSeq" id="WP_244710300.1">
    <property type="nucleotide sequence ID" value="NZ_CP095073.1"/>
</dbReference>
<keyword evidence="1" id="KW-0812">Transmembrane</keyword>
<feature type="transmembrane region" description="Helical" evidence="1">
    <location>
        <begin position="133"/>
        <end position="154"/>
    </location>
</feature>
<proteinExistence type="predicted"/>
<dbReference type="PIRSF" id="PIRSF030780">
    <property type="entry name" value="Md_memb_hyd_prd"/>
    <property type="match status" value="1"/>
</dbReference>
<accession>A0ABY4EL63</accession>
<name>A0ABY4EL63_9BACI</name>
<protein>
    <submittedName>
        <fullName evidence="2">Metal-dependent hydrolase</fullName>
    </submittedName>
</protein>
<feature type="transmembrane region" description="Helical" evidence="1">
    <location>
        <begin position="30"/>
        <end position="49"/>
    </location>
</feature>
<sequence>MMATGHQVVGFTFGIGAMTLLPQVELMPESPFQTVLYLVFVLFGALIPDIDTPSSKLGQKFWRGIMLLFTLALLGFLFAPEFFDVYRQQLKFYVLLMLPILIMVRSHRNMTHSLLFLALLAVYSGIIERVFHVPLFLLTGFIIGAVSHLFADFLTKKGIPIFFPFSKKYFRFPAAFKTGSVTEKALVSLLVLGNVWYLIVTIF</sequence>
<dbReference type="PANTHER" id="PTHR35531:SF1">
    <property type="entry name" value="INNER MEMBRANE PROTEIN YBCI-RELATED"/>
    <property type="match status" value="1"/>
</dbReference>
<dbReference type="Proteomes" id="UP000831787">
    <property type="component" value="Chromosome"/>
</dbReference>
<dbReference type="PANTHER" id="PTHR35531">
    <property type="entry name" value="INNER MEMBRANE PROTEIN YBCI-RELATED"/>
    <property type="match status" value="1"/>
</dbReference>
<evidence type="ECO:0000256" key="1">
    <source>
        <dbReference type="SAM" id="Phobius"/>
    </source>
</evidence>
<feature type="transmembrane region" description="Helical" evidence="1">
    <location>
        <begin position="111"/>
        <end position="127"/>
    </location>
</feature>
<dbReference type="EMBL" id="CP095073">
    <property type="protein sequence ID" value="UOQ44384.1"/>
    <property type="molecule type" value="Genomic_DNA"/>
</dbReference>
<dbReference type="GO" id="GO:0016787">
    <property type="term" value="F:hydrolase activity"/>
    <property type="evidence" value="ECO:0007669"/>
    <property type="project" value="UniProtKB-KW"/>
</dbReference>
<keyword evidence="1" id="KW-0472">Membrane</keyword>
<organism evidence="2 3">
    <name type="scientific">Halobacillus salinarum</name>
    <dbReference type="NCBI Taxonomy" id="2932257"/>
    <lineage>
        <taxon>Bacteria</taxon>
        <taxon>Bacillati</taxon>
        <taxon>Bacillota</taxon>
        <taxon>Bacilli</taxon>
        <taxon>Bacillales</taxon>
        <taxon>Bacillaceae</taxon>
        <taxon>Halobacillus</taxon>
    </lineage>
</organism>
<feature type="transmembrane region" description="Helical" evidence="1">
    <location>
        <begin position="175"/>
        <end position="199"/>
    </location>
</feature>
<keyword evidence="2" id="KW-0378">Hydrolase</keyword>
<keyword evidence="1" id="KW-1133">Transmembrane helix</keyword>
<gene>
    <name evidence="2" type="ORF">MUN89_21595</name>
</gene>
<evidence type="ECO:0000313" key="2">
    <source>
        <dbReference type="EMBL" id="UOQ44384.1"/>
    </source>
</evidence>
<dbReference type="InterPro" id="IPR016956">
    <property type="entry name" value="YdjM"/>
</dbReference>
<dbReference type="InterPro" id="IPR007404">
    <property type="entry name" value="YdjM-like"/>
</dbReference>